<feature type="compositionally biased region" description="Low complexity" evidence="1">
    <location>
        <begin position="455"/>
        <end position="469"/>
    </location>
</feature>
<feature type="region of interest" description="Disordered" evidence="1">
    <location>
        <begin position="205"/>
        <end position="399"/>
    </location>
</feature>
<dbReference type="Gramene" id="LPERR02G22260.1">
    <property type="protein sequence ID" value="LPERR02G22260.1"/>
    <property type="gene ID" value="LPERR02G22260"/>
</dbReference>
<reference evidence="2 3" key="1">
    <citation type="submission" date="2012-08" db="EMBL/GenBank/DDBJ databases">
        <title>Oryza genome evolution.</title>
        <authorList>
            <person name="Wing R.A."/>
        </authorList>
    </citation>
    <scope>NUCLEOTIDE SEQUENCE</scope>
</reference>
<evidence type="ECO:0000313" key="2">
    <source>
        <dbReference type="EnsemblPlants" id="LPERR02G22260.1"/>
    </source>
</evidence>
<feature type="compositionally biased region" description="Basic and acidic residues" evidence="1">
    <location>
        <begin position="315"/>
        <end position="328"/>
    </location>
</feature>
<feature type="compositionally biased region" description="Basic and acidic residues" evidence="1">
    <location>
        <begin position="205"/>
        <end position="223"/>
    </location>
</feature>
<reference evidence="2" key="3">
    <citation type="submission" date="2015-04" db="UniProtKB">
        <authorList>
            <consortium name="EnsemblPlants"/>
        </authorList>
    </citation>
    <scope>IDENTIFICATION</scope>
</reference>
<name>A0A0D9VJB6_9ORYZ</name>
<feature type="compositionally biased region" description="Basic and acidic residues" evidence="1">
    <location>
        <begin position="254"/>
        <end position="303"/>
    </location>
</feature>
<feature type="region of interest" description="Disordered" evidence="1">
    <location>
        <begin position="1"/>
        <end position="107"/>
    </location>
</feature>
<evidence type="ECO:0000256" key="1">
    <source>
        <dbReference type="SAM" id="MobiDB-lite"/>
    </source>
</evidence>
<feature type="compositionally biased region" description="Polar residues" evidence="1">
    <location>
        <begin position="438"/>
        <end position="454"/>
    </location>
</feature>
<organism evidence="2 3">
    <name type="scientific">Leersia perrieri</name>
    <dbReference type="NCBI Taxonomy" id="77586"/>
    <lineage>
        <taxon>Eukaryota</taxon>
        <taxon>Viridiplantae</taxon>
        <taxon>Streptophyta</taxon>
        <taxon>Embryophyta</taxon>
        <taxon>Tracheophyta</taxon>
        <taxon>Spermatophyta</taxon>
        <taxon>Magnoliopsida</taxon>
        <taxon>Liliopsida</taxon>
        <taxon>Poales</taxon>
        <taxon>Poaceae</taxon>
        <taxon>BOP clade</taxon>
        <taxon>Oryzoideae</taxon>
        <taxon>Oryzeae</taxon>
        <taxon>Oryzinae</taxon>
        <taxon>Leersia</taxon>
    </lineage>
</organism>
<feature type="compositionally biased region" description="Basic and acidic residues" evidence="1">
    <location>
        <begin position="9"/>
        <end position="71"/>
    </location>
</feature>
<dbReference type="AlphaFoldDB" id="A0A0D9VJB6"/>
<feature type="compositionally biased region" description="Basic and acidic residues" evidence="1">
    <location>
        <begin position="154"/>
        <end position="184"/>
    </location>
</feature>
<dbReference type="EnsemblPlants" id="LPERR02G22260.1">
    <property type="protein sequence ID" value="LPERR02G22260.1"/>
    <property type="gene ID" value="LPERR02G22260"/>
</dbReference>
<protein>
    <submittedName>
        <fullName evidence="2">Uncharacterized protein</fullName>
    </submittedName>
</protein>
<accession>A0A0D9VJB6</accession>
<proteinExistence type="predicted"/>
<reference evidence="3" key="2">
    <citation type="submission" date="2013-12" db="EMBL/GenBank/DDBJ databases">
        <authorList>
            <person name="Yu Y."/>
            <person name="Lee S."/>
            <person name="de Baynast K."/>
            <person name="Wissotski M."/>
            <person name="Liu L."/>
            <person name="Talag J."/>
            <person name="Goicoechea J."/>
            <person name="Angelova A."/>
            <person name="Jetty R."/>
            <person name="Kudrna D."/>
            <person name="Golser W."/>
            <person name="Rivera L."/>
            <person name="Zhang J."/>
            <person name="Wing R."/>
        </authorList>
    </citation>
    <scope>NUCLEOTIDE SEQUENCE</scope>
</reference>
<sequence>MTKSIIGAEIREDPEKLSAGRMEDLQQGRVGAEHSERETKHNKQDIAEHPRPGHLSTEHLEVERGRQHEPEQNADAAPDERQEVGEIGHIHGCEPDDYDEQPPEPPAVALAVEQPFGDLVDGMHHHRHGEEEVNAQPELYGGREPPGPEVGGDDVTRGVTERDVTHGAEEPVHDGDERHGQPERDAEFLLVGGLRLKRKDHADSLESVHGHAEAVQDRAHAAEGEDGWCLGEPGGHVLPENDAHGSEVDNIGEDAERREQRQRLDGVEPELERQHGPDEERLRGEKRVGGGREDWVEVRHGVRDEDEVTHTEAGLAEHQHGVDGEATRTAKHGVPQVSERGDLRVLVREAAAAGDEQHHAVEGERSDGEQQDGPRRPPGSRERVRQPKHAGADHRDEYVREGLRLRRQLTGSIATVLREQRRRIQPRGGRTRLVPQSHGKSTPPTNAPSNQNFRTTTTPDDGTPTQSTGFRSLSSVRDSQLPKGIRRSSGGRMRALVLTVAAKWRI</sequence>
<feature type="compositionally biased region" description="Basic and acidic residues" evidence="1">
    <location>
        <begin position="355"/>
        <end position="399"/>
    </location>
</feature>
<keyword evidence="3" id="KW-1185">Reference proteome</keyword>
<feature type="compositionally biased region" description="Basic and acidic residues" evidence="1">
    <location>
        <begin position="78"/>
        <end position="94"/>
    </location>
</feature>
<dbReference type="Proteomes" id="UP000032180">
    <property type="component" value="Chromosome 2"/>
</dbReference>
<feature type="region of interest" description="Disordered" evidence="1">
    <location>
        <begin position="120"/>
        <end position="184"/>
    </location>
</feature>
<dbReference type="HOGENOM" id="CLU_539041_0_0_1"/>
<feature type="region of interest" description="Disordered" evidence="1">
    <location>
        <begin position="414"/>
        <end position="487"/>
    </location>
</feature>
<evidence type="ECO:0000313" key="3">
    <source>
        <dbReference type="Proteomes" id="UP000032180"/>
    </source>
</evidence>